<name>A0A098MHL6_9BACL</name>
<organism evidence="1 2">
    <name type="scientific">Paenibacillus wynnii</name>
    <dbReference type="NCBI Taxonomy" id="268407"/>
    <lineage>
        <taxon>Bacteria</taxon>
        <taxon>Bacillati</taxon>
        <taxon>Bacillota</taxon>
        <taxon>Bacilli</taxon>
        <taxon>Bacillales</taxon>
        <taxon>Paenibacillaceae</taxon>
        <taxon>Paenibacillus</taxon>
    </lineage>
</organism>
<reference evidence="1 2" key="1">
    <citation type="submission" date="2014-08" db="EMBL/GenBank/DDBJ databases">
        <authorList>
            <person name="den Bakker H.C."/>
        </authorList>
    </citation>
    <scope>NUCLEOTIDE SEQUENCE [LARGE SCALE GENOMIC DNA]</scope>
    <source>
        <strain evidence="1 2">DSM 18334</strain>
    </source>
</reference>
<dbReference type="OrthoDB" id="1957791at2"/>
<dbReference type="EMBL" id="JQCR01000001">
    <property type="protein sequence ID" value="KGE21032.1"/>
    <property type="molecule type" value="Genomic_DNA"/>
</dbReference>
<protein>
    <submittedName>
        <fullName evidence="1">Uncharacterized protein</fullName>
    </submittedName>
</protein>
<dbReference type="RefSeq" id="WP_036647913.1">
    <property type="nucleotide sequence ID" value="NZ_JQCR01000001.1"/>
</dbReference>
<sequence>MKVKKIEYPTALSKIVDIHDNNIDVFIELEDGTHITVVVSTPLNLLSYMNKENINFISATQPDIIVKSLTQENIEQAVENYAEGDAFWLKLLFVAHVDREFIDMDRIEQCFKRIKRDNQEIELS</sequence>
<dbReference type="Proteomes" id="UP000029734">
    <property type="component" value="Unassembled WGS sequence"/>
</dbReference>
<keyword evidence="2" id="KW-1185">Reference proteome</keyword>
<gene>
    <name evidence="1" type="ORF">PWYN_02425</name>
</gene>
<evidence type="ECO:0000313" key="2">
    <source>
        <dbReference type="Proteomes" id="UP000029734"/>
    </source>
</evidence>
<dbReference type="eggNOG" id="ENOG5032VPD">
    <property type="taxonomic scope" value="Bacteria"/>
</dbReference>
<reference evidence="1 2" key="2">
    <citation type="submission" date="2014-10" db="EMBL/GenBank/DDBJ databases">
        <title>Comparative genomics of the Paenibacillus odorifer group.</title>
        <authorList>
            <person name="Tsai Y.-C."/>
            <person name="Martin N."/>
            <person name="Korlach J."/>
            <person name="Wiedmann M."/>
        </authorList>
    </citation>
    <scope>NUCLEOTIDE SEQUENCE [LARGE SCALE GENOMIC DNA]</scope>
    <source>
        <strain evidence="1 2">DSM 18334</strain>
    </source>
</reference>
<evidence type="ECO:0000313" key="1">
    <source>
        <dbReference type="EMBL" id="KGE21032.1"/>
    </source>
</evidence>
<dbReference type="AlphaFoldDB" id="A0A098MHL6"/>
<proteinExistence type="predicted"/>
<accession>A0A098MHL6</accession>
<comment type="caution">
    <text evidence="1">The sequence shown here is derived from an EMBL/GenBank/DDBJ whole genome shotgun (WGS) entry which is preliminary data.</text>
</comment>